<reference evidence="1" key="1">
    <citation type="submission" date="2018-11" db="EMBL/GenBank/DDBJ databases">
        <authorList>
            <person name="Alioto T."/>
            <person name="Alioto T."/>
        </authorList>
    </citation>
    <scope>NUCLEOTIDE SEQUENCE</scope>
</reference>
<keyword evidence="2" id="KW-1185">Reference proteome</keyword>
<dbReference type="OrthoDB" id="6090904at2759"/>
<comment type="caution">
    <text evidence="1">The sequence shown here is derived from an EMBL/GenBank/DDBJ whole genome shotgun (WGS) entry which is preliminary data.</text>
</comment>
<proteinExistence type="predicted"/>
<organism evidence="1 2">
    <name type="scientific">Mytilus galloprovincialis</name>
    <name type="common">Mediterranean mussel</name>
    <dbReference type="NCBI Taxonomy" id="29158"/>
    <lineage>
        <taxon>Eukaryota</taxon>
        <taxon>Metazoa</taxon>
        <taxon>Spiralia</taxon>
        <taxon>Lophotrochozoa</taxon>
        <taxon>Mollusca</taxon>
        <taxon>Bivalvia</taxon>
        <taxon>Autobranchia</taxon>
        <taxon>Pteriomorphia</taxon>
        <taxon>Mytilida</taxon>
        <taxon>Mytiloidea</taxon>
        <taxon>Mytilidae</taxon>
        <taxon>Mytilinae</taxon>
        <taxon>Mytilus</taxon>
    </lineage>
</organism>
<dbReference type="EMBL" id="UYJE01006000">
    <property type="protein sequence ID" value="VDI42331.1"/>
    <property type="molecule type" value="Genomic_DNA"/>
</dbReference>
<evidence type="ECO:0000313" key="1">
    <source>
        <dbReference type="EMBL" id="VDI42331.1"/>
    </source>
</evidence>
<feature type="non-terminal residue" evidence="1">
    <location>
        <position position="211"/>
    </location>
</feature>
<evidence type="ECO:0000313" key="2">
    <source>
        <dbReference type="Proteomes" id="UP000596742"/>
    </source>
</evidence>
<dbReference type="AlphaFoldDB" id="A0A8B6F054"/>
<dbReference type="Proteomes" id="UP000596742">
    <property type="component" value="Unassembled WGS sequence"/>
</dbReference>
<name>A0A8B6F054_MYTGA</name>
<gene>
    <name evidence="1" type="ORF">MGAL_10B065480</name>
</gene>
<sequence>VAVTETANINAKCPSGKNWYFRAKTYCPSVEKYTCLLDSVRNIYKENCNGQKTEPPGDKTVVNSGNFDTEPCALDRFQPFSFSTSKGNECVYKKLMCNAEGQLIYNNGTSRYDRKCRCDYTQHFSFVSTKRVDMCSCDPTTEDCSCYIKQCSKGHILTPDYHCVKIEESYGSFVCGNIGIPLGATTVKNRYEVVRSNTDESVGKIEKGLGA</sequence>
<accession>A0A8B6F054</accession>
<protein>
    <submittedName>
        <fullName evidence="1">Uncharacterized protein</fullName>
    </submittedName>
</protein>